<dbReference type="EMBL" id="LAPV01000127">
    <property type="protein sequence ID" value="KKC32805.1"/>
    <property type="molecule type" value="Genomic_DNA"/>
</dbReference>
<dbReference type="PATRIC" id="fig|728005.3.peg.550"/>
<evidence type="ECO:0000256" key="5">
    <source>
        <dbReference type="ARBA" id="ARBA00022741"/>
    </source>
</evidence>
<keyword evidence="4" id="KW-1003">Cell membrane</keyword>
<dbReference type="AlphaFoldDB" id="A0A0F5PW22"/>
<dbReference type="NCBIfam" id="TIGR01727">
    <property type="entry name" value="oligo_HPY"/>
    <property type="match status" value="1"/>
</dbReference>
<dbReference type="InterPro" id="IPR003439">
    <property type="entry name" value="ABC_transporter-like_ATP-bd"/>
</dbReference>
<dbReference type="GO" id="GO:0015833">
    <property type="term" value="P:peptide transport"/>
    <property type="evidence" value="ECO:0007669"/>
    <property type="project" value="InterPro"/>
</dbReference>
<keyword evidence="11" id="KW-1185">Reference proteome</keyword>
<dbReference type="InterPro" id="IPR003593">
    <property type="entry name" value="AAA+_ATPase"/>
</dbReference>
<reference evidence="9 11" key="1">
    <citation type="submission" date="2015-03" db="EMBL/GenBank/DDBJ databases">
        <authorList>
            <person name="Lepp D."/>
            <person name="Hassan Y.I."/>
            <person name="Li X.-Z."/>
            <person name="Zhou T."/>
        </authorList>
    </citation>
    <scope>NUCLEOTIDE SEQUENCE [LARGE SCALE GENOMIC DNA]</scope>
    <source>
        <strain evidence="9 11">Cr7-05</strain>
    </source>
</reference>
<keyword evidence="3" id="KW-0813">Transport</keyword>
<dbReference type="RefSeq" id="WP_046171245.1">
    <property type="nucleotide sequence ID" value="NZ_FOMB01000029.1"/>
</dbReference>
<dbReference type="EMBL" id="FOMB01000029">
    <property type="protein sequence ID" value="SFD21394.1"/>
    <property type="molecule type" value="Genomic_DNA"/>
</dbReference>
<name>A0A0F5PW22_9HYPH</name>
<comment type="subcellular location">
    <subcellularLocation>
        <location evidence="1">Cell inner membrane</location>
        <topology evidence="1">Peripheral membrane protein</topology>
    </subcellularLocation>
</comment>
<dbReference type="PANTHER" id="PTHR43297:SF2">
    <property type="entry name" value="DIPEPTIDE TRANSPORT ATP-BINDING PROTEIN DPPD"/>
    <property type="match status" value="1"/>
</dbReference>
<evidence type="ECO:0000256" key="3">
    <source>
        <dbReference type="ARBA" id="ARBA00022448"/>
    </source>
</evidence>
<proteinExistence type="inferred from homology"/>
<comment type="similarity">
    <text evidence="2">Belongs to the ABC transporter superfamily.</text>
</comment>
<feature type="domain" description="ABC transporter" evidence="8">
    <location>
        <begin position="8"/>
        <end position="257"/>
    </location>
</feature>
<evidence type="ECO:0000313" key="11">
    <source>
        <dbReference type="Proteomes" id="UP000033519"/>
    </source>
</evidence>
<evidence type="ECO:0000256" key="6">
    <source>
        <dbReference type="ARBA" id="ARBA00022840"/>
    </source>
</evidence>
<dbReference type="Pfam" id="PF00005">
    <property type="entry name" value="ABC_tran"/>
    <property type="match status" value="1"/>
</dbReference>
<dbReference type="PROSITE" id="PS50893">
    <property type="entry name" value="ABC_TRANSPORTER_2"/>
    <property type="match status" value="1"/>
</dbReference>
<dbReference type="GO" id="GO:0016887">
    <property type="term" value="F:ATP hydrolysis activity"/>
    <property type="evidence" value="ECO:0007669"/>
    <property type="project" value="InterPro"/>
</dbReference>
<evidence type="ECO:0000256" key="7">
    <source>
        <dbReference type="ARBA" id="ARBA00023136"/>
    </source>
</evidence>
<dbReference type="FunFam" id="3.40.50.300:FF:000016">
    <property type="entry name" value="Oligopeptide ABC transporter ATP-binding component"/>
    <property type="match status" value="1"/>
</dbReference>
<dbReference type="PANTHER" id="PTHR43297">
    <property type="entry name" value="OLIGOPEPTIDE TRANSPORT ATP-BINDING PROTEIN APPD"/>
    <property type="match status" value="1"/>
</dbReference>
<dbReference type="Pfam" id="PF08352">
    <property type="entry name" value="oligo_HPY"/>
    <property type="match status" value="1"/>
</dbReference>
<organism evidence="10 12">
    <name type="scientific">Devosia psychrophila</name>
    <dbReference type="NCBI Taxonomy" id="728005"/>
    <lineage>
        <taxon>Bacteria</taxon>
        <taxon>Pseudomonadati</taxon>
        <taxon>Pseudomonadota</taxon>
        <taxon>Alphaproteobacteria</taxon>
        <taxon>Hyphomicrobiales</taxon>
        <taxon>Devosiaceae</taxon>
        <taxon>Devosia</taxon>
    </lineage>
</organism>
<evidence type="ECO:0000256" key="4">
    <source>
        <dbReference type="ARBA" id="ARBA00022475"/>
    </source>
</evidence>
<dbReference type="GO" id="GO:0005524">
    <property type="term" value="F:ATP binding"/>
    <property type="evidence" value="ECO:0007669"/>
    <property type="project" value="UniProtKB-KW"/>
</dbReference>
<keyword evidence="5" id="KW-0547">Nucleotide-binding</keyword>
<dbReference type="CDD" id="cd03257">
    <property type="entry name" value="ABC_NikE_OppD_transporters"/>
    <property type="match status" value="1"/>
</dbReference>
<reference evidence="10 12" key="2">
    <citation type="submission" date="2016-10" db="EMBL/GenBank/DDBJ databases">
        <authorList>
            <person name="de Groot N.N."/>
        </authorList>
    </citation>
    <scope>NUCLEOTIDE SEQUENCE [LARGE SCALE GENOMIC DNA]</scope>
    <source>
        <strain evidence="10 12">CGMCC 1.10210</strain>
    </source>
</reference>
<dbReference type="GO" id="GO:0005886">
    <property type="term" value="C:plasma membrane"/>
    <property type="evidence" value="ECO:0007669"/>
    <property type="project" value="UniProtKB-SubCell"/>
</dbReference>
<dbReference type="InterPro" id="IPR027417">
    <property type="entry name" value="P-loop_NTPase"/>
</dbReference>
<protein>
    <submittedName>
        <fullName evidence="10">Oligopeptide transport system ATP-binding protein</fullName>
    </submittedName>
</protein>
<dbReference type="STRING" id="728005.SAMN04488059_12925"/>
<dbReference type="PROSITE" id="PS00211">
    <property type="entry name" value="ABC_TRANSPORTER_1"/>
    <property type="match status" value="1"/>
</dbReference>
<dbReference type="SUPFAM" id="SSF52540">
    <property type="entry name" value="P-loop containing nucleoside triphosphate hydrolases"/>
    <property type="match status" value="1"/>
</dbReference>
<dbReference type="Proteomes" id="UP000182258">
    <property type="component" value="Unassembled WGS sequence"/>
</dbReference>
<evidence type="ECO:0000313" key="10">
    <source>
        <dbReference type="EMBL" id="SFD21394.1"/>
    </source>
</evidence>
<keyword evidence="7" id="KW-0472">Membrane</keyword>
<dbReference type="Gene3D" id="3.40.50.300">
    <property type="entry name" value="P-loop containing nucleotide triphosphate hydrolases"/>
    <property type="match status" value="1"/>
</dbReference>
<keyword evidence="6 10" id="KW-0067">ATP-binding</keyword>
<evidence type="ECO:0000313" key="12">
    <source>
        <dbReference type="Proteomes" id="UP000182258"/>
    </source>
</evidence>
<evidence type="ECO:0000313" key="9">
    <source>
        <dbReference type="EMBL" id="KKC32805.1"/>
    </source>
</evidence>
<dbReference type="OrthoDB" id="9815712at2"/>
<dbReference type="InterPro" id="IPR050388">
    <property type="entry name" value="ABC_Ni/Peptide_Import"/>
</dbReference>
<evidence type="ECO:0000256" key="1">
    <source>
        <dbReference type="ARBA" id="ARBA00004417"/>
    </source>
</evidence>
<evidence type="ECO:0000256" key="2">
    <source>
        <dbReference type="ARBA" id="ARBA00005417"/>
    </source>
</evidence>
<evidence type="ECO:0000259" key="8">
    <source>
        <dbReference type="PROSITE" id="PS50893"/>
    </source>
</evidence>
<sequence>MSDAVLSVEGLSVDFAVGGSIIHAVRDVSLSVAQGEVLGLVGESGSGKSVTMLSVVRLLDARRTAITARAMSVDGHSILDLRPRALEDVRGPVVSYIFQDPLTALNPLLTVGRQISEGMRRHKGLSRTAARARALDLLRRVGIPAPELRINQLPHQLSGGMRQRVMIAMALAVEPKLLIADEPTTALDVTVQAEIVRLVQSIQREQGMAMVWVTHDLALLARLADRVVVMYAGRIVEDALAEALYDAPAHPYTAGLLASTSRIDDPFSEQEPIPGAPPDPRVVHPGCSFAPRCSRAQARCQGEVPALEIKADGRRVACFYPLTGSQT</sequence>
<dbReference type="InterPro" id="IPR013563">
    <property type="entry name" value="Oligopep_ABC_C"/>
</dbReference>
<gene>
    <name evidence="10" type="ORF">SAMN04488059_12925</name>
    <name evidence="9" type="ORF">WH91_12000</name>
</gene>
<dbReference type="SMART" id="SM00382">
    <property type="entry name" value="AAA"/>
    <property type="match status" value="1"/>
</dbReference>
<dbReference type="InterPro" id="IPR017871">
    <property type="entry name" value="ABC_transporter-like_CS"/>
</dbReference>
<accession>A0A0F5PW22</accession>
<dbReference type="GO" id="GO:0055085">
    <property type="term" value="P:transmembrane transport"/>
    <property type="evidence" value="ECO:0007669"/>
    <property type="project" value="UniProtKB-ARBA"/>
</dbReference>
<dbReference type="Proteomes" id="UP000033519">
    <property type="component" value="Unassembled WGS sequence"/>
</dbReference>